<proteinExistence type="inferred from homology"/>
<dbReference type="InterPro" id="IPR003593">
    <property type="entry name" value="AAA+_ATPase"/>
</dbReference>
<keyword evidence="4" id="KW-0378">Hydrolase</keyword>
<dbReference type="InterPro" id="IPR003439">
    <property type="entry name" value="ABC_transporter-like_ATP-bd"/>
</dbReference>
<dbReference type="InterPro" id="IPR027417">
    <property type="entry name" value="P-loop_NTPase"/>
</dbReference>
<dbReference type="EMBL" id="LAVA02000178">
    <property type="protein sequence ID" value="OIJ62518.1"/>
    <property type="molecule type" value="Genomic_DNA"/>
</dbReference>
<dbReference type="InterPro" id="IPR008979">
    <property type="entry name" value="Galactose-bd-like_sf"/>
</dbReference>
<evidence type="ECO:0000256" key="5">
    <source>
        <dbReference type="ARBA" id="ARBA00022840"/>
    </source>
</evidence>
<dbReference type="Pfam" id="PF00005">
    <property type="entry name" value="ABC_tran"/>
    <property type="match status" value="1"/>
</dbReference>
<feature type="compositionally biased region" description="Low complexity" evidence="6">
    <location>
        <begin position="843"/>
        <end position="852"/>
    </location>
</feature>
<accession>A0A1J4NMV3</accession>
<dbReference type="InterPro" id="IPR000383">
    <property type="entry name" value="Xaa-Pro-like_dom"/>
</dbReference>
<dbReference type="NCBIfam" id="TIGR00976">
    <property type="entry name" value="CocE_NonD"/>
    <property type="match status" value="1"/>
</dbReference>
<feature type="compositionally biased region" description="Pro residues" evidence="6">
    <location>
        <begin position="853"/>
        <end position="864"/>
    </location>
</feature>
<dbReference type="InterPro" id="IPR013736">
    <property type="entry name" value="Xaa-Pro_dipept_C"/>
</dbReference>
<dbReference type="PROSITE" id="PS00211">
    <property type="entry name" value="ABC_TRANSPORTER_1"/>
    <property type="match status" value="1"/>
</dbReference>
<dbReference type="InterPro" id="IPR017871">
    <property type="entry name" value="ABC_transporter-like_CS"/>
</dbReference>
<dbReference type="Gene3D" id="3.40.50.1820">
    <property type="entry name" value="alpha/beta hydrolase"/>
    <property type="match status" value="1"/>
</dbReference>
<evidence type="ECO:0000313" key="9">
    <source>
        <dbReference type="EMBL" id="OIJ62518.1"/>
    </source>
</evidence>
<protein>
    <submittedName>
        <fullName evidence="9">ABC transporter ATP-binding protein</fullName>
    </submittedName>
</protein>
<evidence type="ECO:0000256" key="2">
    <source>
        <dbReference type="ARBA" id="ARBA00022448"/>
    </source>
</evidence>
<dbReference type="SUPFAM" id="SSF52540">
    <property type="entry name" value="P-loop containing nucleoside triphosphate hydrolases"/>
    <property type="match status" value="1"/>
</dbReference>
<evidence type="ECO:0000259" key="8">
    <source>
        <dbReference type="PROSITE" id="PS50893"/>
    </source>
</evidence>
<feature type="region of interest" description="Disordered" evidence="6">
    <location>
        <begin position="842"/>
        <end position="864"/>
    </location>
</feature>
<keyword evidence="7" id="KW-0732">Signal</keyword>
<evidence type="ECO:0000256" key="6">
    <source>
        <dbReference type="SAM" id="MobiDB-lite"/>
    </source>
</evidence>
<evidence type="ECO:0000256" key="1">
    <source>
        <dbReference type="ARBA" id="ARBA00005417"/>
    </source>
</evidence>
<dbReference type="GO" id="GO:0005524">
    <property type="term" value="F:ATP binding"/>
    <property type="evidence" value="ECO:0007669"/>
    <property type="project" value="UniProtKB-KW"/>
</dbReference>
<dbReference type="RefSeq" id="WP_046586950.1">
    <property type="nucleotide sequence ID" value="NZ_LAVA02000178.1"/>
</dbReference>
<dbReference type="Pfam" id="PF08530">
    <property type="entry name" value="PepX_C"/>
    <property type="match status" value="1"/>
</dbReference>
<dbReference type="AlphaFoldDB" id="A0A1J4NMV3"/>
<name>A0A1J4NMV3_9ACTN</name>
<gene>
    <name evidence="9" type="ORF">WN71_039165</name>
</gene>
<comment type="caution">
    <text evidence="9">The sequence shown here is derived from an EMBL/GenBank/DDBJ whole genome shotgun (WGS) entry which is preliminary data.</text>
</comment>
<dbReference type="PANTHER" id="PTHR43335:SF4">
    <property type="entry name" value="ABC TRANSPORTER, ATP-BINDING PROTEIN"/>
    <property type="match status" value="1"/>
</dbReference>
<evidence type="ECO:0000256" key="7">
    <source>
        <dbReference type="SAM" id="SignalP"/>
    </source>
</evidence>
<dbReference type="PANTHER" id="PTHR43335">
    <property type="entry name" value="ABC TRANSPORTER, ATP-BINDING PROTEIN"/>
    <property type="match status" value="1"/>
</dbReference>
<dbReference type="GO" id="GO:0008239">
    <property type="term" value="F:dipeptidyl-peptidase activity"/>
    <property type="evidence" value="ECO:0007669"/>
    <property type="project" value="InterPro"/>
</dbReference>
<dbReference type="SMART" id="SM00382">
    <property type="entry name" value="AAA"/>
    <property type="match status" value="1"/>
</dbReference>
<reference evidence="9" key="1">
    <citation type="submission" date="2016-10" db="EMBL/GenBank/DDBJ databases">
        <title>Genome sequence of Streptomyces mangrovisoli MUSC 149.</title>
        <authorList>
            <person name="Lee L.-H."/>
            <person name="Ser H.-L."/>
        </authorList>
    </citation>
    <scope>NUCLEOTIDE SEQUENCE [LARGE SCALE GENOMIC DNA]</scope>
    <source>
        <strain evidence="9">MUSC 149</strain>
    </source>
</reference>
<comment type="similarity">
    <text evidence="1">Belongs to the ABC transporter superfamily.</text>
</comment>
<dbReference type="SUPFAM" id="SSF53474">
    <property type="entry name" value="alpha/beta-Hydrolases"/>
    <property type="match status" value="1"/>
</dbReference>
<dbReference type="GO" id="GO:0016887">
    <property type="term" value="F:ATP hydrolysis activity"/>
    <property type="evidence" value="ECO:0007669"/>
    <property type="project" value="InterPro"/>
</dbReference>
<keyword evidence="3" id="KW-0547">Nucleotide-binding</keyword>
<dbReference type="InterPro" id="IPR029058">
    <property type="entry name" value="AB_hydrolase_fold"/>
</dbReference>
<keyword evidence="10" id="KW-1185">Reference proteome</keyword>
<dbReference type="InterPro" id="IPR005674">
    <property type="entry name" value="CocE/Ser_esterase"/>
</dbReference>
<evidence type="ECO:0000256" key="3">
    <source>
        <dbReference type="ARBA" id="ARBA00022741"/>
    </source>
</evidence>
<dbReference type="Gene3D" id="3.40.50.300">
    <property type="entry name" value="P-loop containing nucleotide triphosphate hydrolases"/>
    <property type="match status" value="1"/>
</dbReference>
<dbReference type="SUPFAM" id="SSF49785">
    <property type="entry name" value="Galactose-binding domain-like"/>
    <property type="match status" value="1"/>
</dbReference>
<feature type="signal peptide" evidence="7">
    <location>
        <begin position="1"/>
        <end position="28"/>
    </location>
</feature>
<keyword evidence="5 9" id="KW-0067">ATP-binding</keyword>
<dbReference type="Gene3D" id="2.60.120.260">
    <property type="entry name" value="Galactose-binding domain-like"/>
    <property type="match status" value="1"/>
</dbReference>
<dbReference type="STRING" id="1428628.WN71_039165"/>
<dbReference type="Pfam" id="PF02129">
    <property type="entry name" value="Peptidase_S15"/>
    <property type="match status" value="1"/>
</dbReference>
<evidence type="ECO:0000256" key="4">
    <source>
        <dbReference type="ARBA" id="ARBA00022801"/>
    </source>
</evidence>
<feature type="chain" id="PRO_5039640407" evidence="7">
    <location>
        <begin position="29"/>
        <end position="907"/>
    </location>
</feature>
<dbReference type="SMART" id="SM00939">
    <property type="entry name" value="PepX_C"/>
    <property type="match status" value="1"/>
</dbReference>
<evidence type="ECO:0000313" key="10">
    <source>
        <dbReference type="Proteomes" id="UP000034196"/>
    </source>
</evidence>
<feature type="domain" description="ABC transporter" evidence="8">
    <location>
        <begin position="574"/>
        <end position="804"/>
    </location>
</feature>
<keyword evidence="2" id="KW-0813">Transport</keyword>
<sequence>MDLRLGPRRLAAAAAVLALLAGAGTWTAAASDDPPPVHRTDRVMTMSDGVRVDTSYFTTDAAGRRPAVLLAHGFGGSKDDVRAQAQDLARDGYAVLTWSARGFGKSTGKIGLNDPDHEVADVSKLIDWLARRPEVQLDKPGDPRVGVTGASYGGAVSFLAAGYDHRVDAIAPALTYWNLADALFPNGVFKKLWAGIFVNSGGGCDAFEAGLCRMYERVAESGTPDAQARALLEARSPSAVASRIKVPTLLVQGQTDSLFTLAQSDAAAKAIRANGAPVDVDWISGGHDGGDLETGRVQSRVRSWFDRYLKKDESTATGPAFRVTRTGGVDSTDGAALLRGASADHYPGLDSAPRAVALTGREQRFANPAGAGPPAVSSLPGLGGSGGLAQLSSLGVGVSVDFPGQYAAFESAPLKRDLRITGSPTVTVHVKSTSDDAVLFAKVYDVGPGGSGQVLPSQLVTPIRVTGAKAGKDVTITLPAVDHQVASGHRLRLVLASTDLAYASPTSPATYTVSLKSALNVPTAPAVKTAATPLPSWVWWLPAVGAVVALALLLTGRRRTTAPAPDPALAAVPLQITGLTKRYGGSGERYAVRDLSFRVEQGQVLGLLGPNGAGKTTTLRMLMGLIRPDAGEIRVFGQAIRPGAPVLSRVGAFVEGAGFLPHLSGRENLELYWRATGRPAEDAHLEEALEIADLGDALARAVRTYSQGMRQRLALAQAMLGLPDLLILDEPTNGLDPPQIREMREVMIRYAAGGRTVIVSSHLLSEVEQSCTHLVVMDRGRLVQAGPVDEIAGSGETLLVGLAGPVTDPLLEKITALDGVSTTTRTEGGLLVRLTPASERPAADPLASAAPVPAAPLPADPVPADPVLDDPAARLLAELVRLDVPVASFAPYRRLEDAFLTLIGGSA</sequence>
<dbReference type="Proteomes" id="UP000034196">
    <property type="component" value="Unassembled WGS sequence"/>
</dbReference>
<dbReference type="OrthoDB" id="9804819at2"/>
<dbReference type="PROSITE" id="PS50893">
    <property type="entry name" value="ABC_TRANSPORTER_2"/>
    <property type="match status" value="1"/>
</dbReference>
<organism evidence="9 10">
    <name type="scientific">Streptomyces mangrovisoli</name>
    <dbReference type="NCBI Taxonomy" id="1428628"/>
    <lineage>
        <taxon>Bacteria</taxon>
        <taxon>Bacillati</taxon>
        <taxon>Actinomycetota</taxon>
        <taxon>Actinomycetes</taxon>
        <taxon>Kitasatosporales</taxon>
        <taxon>Streptomycetaceae</taxon>
        <taxon>Streptomyces</taxon>
    </lineage>
</organism>